<dbReference type="AlphaFoldDB" id="A0A5N7CW99"/>
<proteinExistence type="predicted"/>
<evidence type="ECO:0000256" key="2">
    <source>
        <dbReference type="ARBA" id="ARBA00023026"/>
    </source>
</evidence>
<dbReference type="InterPro" id="IPR018392">
    <property type="entry name" value="LysM"/>
</dbReference>
<dbReference type="InterPro" id="IPR036779">
    <property type="entry name" value="LysM_dom_sf"/>
</dbReference>
<dbReference type="CDD" id="cd00118">
    <property type="entry name" value="LysM"/>
    <property type="match status" value="1"/>
</dbReference>
<dbReference type="GeneID" id="43668216"/>
<gene>
    <name evidence="5" type="ORF">BDV37DRAFT_263279</name>
</gene>
<dbReference type="PANTHER" id="PTHR34997">
    <property type="entry name" value="AM15"/>
    <property type="match status" value="1"/>
</dbReference>
<feature type="region of interest" description="Disordered" evidence="3">
    <location>
        <begin position="623"/>
        <end position="644"/>
    </location>
</feature>
<dbReference type="RefSeq" id="XP_031935795.1">
    <property type="nucleotide sequence ID" value="XM_032083525.1"/>
</dbReference>
<dbReference type="EMBL" id="ML736856">
    <property type="protein sequence ID" value="KAE8398476.1"/>
    <property type="molecule type" value="Genomic_DNA"/>
</dbReference>
<organism evidence="5 6">
    <name type="scientific">Aspergillus pseudonomiae</name>
    <dbReference type="NCBI Taxonomy" id="1506151"/>
    <lineage>
        <taxon>Eukaryota</taxon>
        <taxon>Fungi</taxon>
        <taxon>Dikarya</taxon>
        <taxon>Ascomycota</taxon>
        <taxon>Pezizomycotina</taxon>
        <taxon>Eurotiomycetes</taxon>
        <taxon>Eurotiomycetidae</taxon>
        <taxon>Eurotiales</taxon>
        <taxon>Aspergillaceae</taxon>
        <taxon>Aspergillus</taxon>
        <taxon>Aspergillus subgen. Circumdati</taxon>
    </lineage>
</organism>
<feature type="chain" id="PRO_5044280616" evidence="4">
    <location>
        <begin position="26"/>
        <end position="671"/>
    </location>
</feature>
<name>A0A5N7CW99_9EURO</name>
<keyword evidence="1" id="KW-0147">Chitin-binding</keyword>
<evidence type="ECO:0000313" key="6">
    <source>
        <dbReference type="Proteomes" id="UP000325579"/>
    </source>
</evidence>
<evidence type="ECO:0000256" key="4">
    <source>
        <dbReference type="SAM" id="SignalP"/>
    </source>
</evidence>
<evidence type="ECO:0000256" key="1">
    <source>
        <dbReference type="ARBA" id="ARBA00022669"/>
    </source>
</evidence>
<sequence>MACSQTRMKGVWAALAALLIQSAHGQQPVGTQMFVDYPGLSDGCKAALATNVSCPPFLPAVSQDNAILDYDAVRELCVDDCYRSLKTARATVQAACTASIDVIVYEDVAYPATFIADNYLLTFEVSCKTDEGGNYCDPLFLSWQSHYVVPNVTVACSECTLGVLEVQLNHPLGYDEGLEEKFHSLTSSCGIAGYSVTSPVPYALNATATVTSVITTATSKPACDVSYEVKPSDDCNSVAKSLSVSTYNLLQANYLDLYCQTFSRQVGKSLCVPPKCTTHTWQASDTCDSVVSGLGNVTLSQFLAWNPNFSSLCLNSPFFIGYEVCISAPDGYLNHTSNDNPSPTVTASNSGVAEVPTNAADGSSHDCSLWYTVMEGDDCGPVTLAQSISLADFYFLNPGLGKNCGNLQFGKAYCVRPVGSITNYPNYTITGVLPTAVPPATLSSVNTAIPTSTNDPGYEYIEPPLLPTAPGTIPDCYLYQNPPYFATLCRDLARENEIPSEDLAEWNPSLEKDMANCTLTSTYSYCVKKYENSTLPEDISTYCLPIDATELGTVSNCNCFTSIDVYDAEEYTCAKLASDYGVKLAELLAWNTWLSGDCDTALFANLNYTARRAVCIGVGSKSAATSTTTSTGSGTATSTTESMGPTQTGVVSGYQLFHTLVDSEQLPLYRD</sequence>
<keyword evidence="4" id="KW-0732">Signal</keyword>
<dbReference type="Gene3D" id="3.10.350.10">
    <property type="entry name" value="LysM domain"/>
    <property type="match status" value="4"/>
</dbReference>
<protein>
    <submittedName>
        <fullName evidence="5">Uncharacterized protein</fullName>
    </submittedName>
</protein>
<accession>A0A5N6HL43</accession>
<evidence type="ECO:0000256" key="3">
    <source>
        <dbReference type="SAM" id="MobiDB-lite"/>
    </source>
</evidence>
<keyword evidence="2" id="KW-0843">Virulence</keyword>
<keyword evidence="6" id="KW-1185">Reference proteome</keyword>
<dbReference type="Proteomes" id="UP000325579">
    <property type="component" value="Unassembled WGS sequence"/>
</dbReference>
<dbReference type="PANTHER" id="PTHR34997:SF1">
    <property type="entry name" value="PEPTIDOGLYCAN-BINDING LYSIN DOMAIN"/>
    <property type="match status" value="1"/>
</dbReference>
<dbReference type="GO" id="GO:0008061">
    <property type="term" value="F:chitin binding"/>
    <property type="evidence" value="ECO:0007669"/>
    <property type="project" value="UniProtKB-KW"/>
</dbReference>
<feature type="compositionally biased region" description="Low complexity" evidence="3">
    <location>
        <begin position="623"/>
        <end position="640"/>
    </location>
</feature>
<accession>A0A5N7CW99</accession>
<dbReference type="Pfam" id="PF01476">
    <property type="entry name" value="LysM"/>
    <property type="match status" value="1"/>
</dbReference>
<evidence type="ECO:0000313" key="5">
    <source>
        <dbReference type="EMBL" id="KAE8398476.1"/>
    </source>
</evidence>
<reference evidence="5 6" key="1">
    <citation type="submission" date="2019-04" db="EMBL/GenBank/DDBJ databases">
        <authorList>
            <consortium name="DOE Joint Genome Institute"/>
            <person name="Mondo S."/>
            <person name="Kjaerbolling I."/>
            <person name="Vesth T."/>
            <person name="Frisvad J.C."/>
            <person name="Nybo J.L."/>
            <person name="Theobald S."/>
            <person name="Kildgaard S."/>
            <person name="Isbrandt T."/>
            <person name="Kuo A."/>
            <person name="Sato A."/>
            <person name="Lyhne E.K."/>
            <person name="Kogle M.E."/>
            <person name="Wiebenga A."/>
            <person name="Kun R.S."/>
            <person name="Lubbers R.J."/>
            <person name="Makela M.R."/>
            <person name="Barry K."/>
            <person name="Chovatia M."/>
            <person name="Clum A."/>
            <person name="Daum C."/>
            <person name="Haridas S."/>
            <person name="He G."/>
            <person name="LaButti K."/>
            <person name="Lipzen A."/>
            <person name="Riley R."/>
            <person name="Salamov A."/>
            <person name="Simmons B.A."/>
            <person name="Magnuson J.K."/>
            <person name="Henrissat B."/>
            <person name="Mortensen U.H."/>
            <person name="Larsen T.O."/>
            <person name="Devries R.P."/>
            <person name="Grigoriev I.V."/>
            <person name="Machida M."/>
            <person name="Baker S.E."/>
            <person name="Andersen M.R."/>
            <person name="Cantor M.N."/>
            <person name="Hua S.X."/>
        </authorList>
    </citation>
    <scope>NUCLEOTIDE SEQUENCE [LARGE SCALE GENOMIC DNA]</scope>
    <source>
        <strain evidence="5 6">CBS 119388</strain>
    </source>
</reference>
<feature type="signal peptide" evidence="4">
    <location>
        <begin position="1"/>
        <end position="25"/>
    </location>
</feature>
<dbReference type="OrthoDB" id="5985073at2759"/>
<dbReference type="InterPro" id="IPR052210">
    <property type="entry name" value="LysM1-like"/>
</dbReference>
<dbReference type="PROSITE" id="PS51782">
    <property type="entry name" value="LYSM"/>
    <property type="match status" value="3"/>
</dbReference>